<dbReference type="InterPro" id="IPR052929">
    <property type="entry name" value="RNase_H-like_EbsB-rel"/>
</dbReference>
<evidence type="ECO:0000313" key="3">
    <source>
        <dbReference type="Proteomes" id="UP000596661"/>
    </source>
</evidence>
<dbReference type="GO" id="GO:0003676">
    <property type="term" value="F:nucleic acid binding"/>
    <property type="evidence" value="ECO:0007669"/>
    <property type="project" value="InterPro"/>
</dbReference>
<dbReference type="GO" id="GO:0004523">
    <property type="term" value="F:RNA-DNA hybrid ribonuclease activity"/>
    <property type="evidence" value="ECO:0007669"/>
    <property type="project" value="InterPro"/>
</dbReference>
<dbReference type="Gene3D" id="3.30.420.10">
    <property type="entry name" value="Ribonuclease H-like superfamily/Ribonuclease H"/>
    <property type="match status" value="1"/>
</dbReference>
<dbReference type="Proteomes" id="UP000596661">
    <property type="component" value="Chromosome 3"/>
</dbReference>
<dbReference type="AlphaFoldDB" id="A0A803P8R6"/>
<reference evidence="2" key="1">
    <citation type="submission" date="2018-11" db="EMBL/GenBank/DDBJ databases">
        <authorList>
            <person name="Grassa J C."/>
        </authorList>
    </citation>
    <scope>NUCLEOTIDE SEQUENCE [LARGE SCALE GENOMIC DNA]</scope>
</reference>
<dbReference type="InterPro" id="IPR002156">
    <property type="entry name" value="RNaseH_domain"/>
</dbReference>
<dbReference type="EnsemblPlants" id="evm.model.03.369">
    <property type="protein sequence ID" value="cds.evm.model.03.369"/>
    <property type="gene ID" value="evm.TU.03.369"/>
</dbReference>
<name>A0A803P8R6_CANSA</name>
<dbReference type="PANTHER" id="PTHR47074">
    <property type="entry name" value="BNAC02G40300D PROTEIN"/>
    <property type="match status" value="1"/>
</dbReference>
<dbReference type="Pfam" id="PF13456">
    <property type="entry name" value="RVT_3"/>
    <property type="match status" value="1"/>
</dbReference>
<dbReference type="PANTHER" id="PTHR47074:SF48">
    <property type="entry name" value="POLYNUCLEOTIDYL TRANSFERASE, RIBONUCLEASE H-LIKE SUPERFAMILY PROTEIN"/>
    <property type="match status" value="1"/>
</dbReference>
<protein>
    <recommendedName>
        <fullName evidence="1">RNase H type-1 domain-containing protein</fullName>
    </recommendedName>
</protein>
<keyword evidence="3" id="KW-1185">Reference proteome</keyword>
<dbReference type="InterPro" id="IPR036397">
    <property type="entry name" value="RNaseH_sf"/>
</dbReference>
<organism evidence="2 3">
    <name type="scientific">Cannabis sativa</name>
    <name type="common">Hemp</name>
    <name type="synonym">Marijuana</name>
    <dbReference type="NCBI Taxonomy" id="3483"/>
    <lineage>
        <taxon>Eukaryota</taxon>
        <taxon>Viridiplantae</taxon>
        <taxon>Streptophyta</taxon>
        <taxon>Embryophyta</taxon>
        <taxon>Tracheophyta</taxon>
        <taxon>Spermatophyta</taxon>
        <taxon>Magnoliopsida</taxon>
        <taxon>eudicotyledons</taxon>
        <taxon>Gunneridae</taxon>
        <taxon>Pentapetalae</taxon>
        <taxon>rosids</taxon>
        <taxon>fabids</taxon>
        <taxon>Rosales</taxon>
        <taxon>Cannabaceae</taxon>
        <taxon>Cannabis</taxon>
    </lineage>
</organism>
<evidence type="ECO:0000313" key="2">
    <source>
        <dbReference type="EnsemblPlants" id="cds.evm.model.03.369"/>
    </source>
</evidence>
<sequence>MGSYPYLTWRVIMWGKELLVKGLWWKVGNGANIFCASDPWLPSYTSFKPLVFYGDDINMKVVDLLLDSRQWDVDLLRELSLDSDVNKVLSIPLTLINQQDILMWHHETNGQHTVKSGYALAMKLEDHSPLASGIEAIQWWKNWSNLQLFYGAFGVKRNRERHGTRPKPADALLYFAYSYIDEFKCARKDFNQSATCGNIANTSAAKEAPWMNPPSGCLKLNTDATIDIRKQVSGFGAVVRNSLGDIVATTSILFKGCFKPEIMEALALMHSLQCLQDLNLHVHLIETDSLLVVKGLDSLQQHVSDFHCLLNNISLLVSKFPGAHISHVFRSANTAAHLLAQFALSVETNCSWLEEMPLPLMPIVL</sequence>
<proteinExistence type="predicted"/>
<reference evidence="2" key="2">
    <citation type="submission" date="2021-03" db="UniProtKB">
        <authorList>
            <consortium name="EnsemblPlants"/>
        </authorList>
    </citation>
    <scope>IDENTIFICATION</scope>
</reference>
<evidence type="ECO:0000259" key="1">
    <source>
        <dbReference type="Pfam" id="PF13456"/>
    </source>
</evidence>
<dbReference type="EMBL" id="UZAU01000253">
    <property type="status" value="NOT_ANNOTATED_CDS"/>
    <property type="molecule type" value="Genomic_DNA"/>
</dbReference>
<dbReference type="Gramene" id="evm.model.03.369">
    <property type="protein sequence ID" value="cds.evm.model.03.369"/>
    <property type="gene ID" value="evm.TU.03.369"/>
</dbReference>
<dbReference type="OMA" id="ANIFCAS"/>
<accession>A0A803P8R6</accession>
<dbReference type="SUPFAM" id="SSF53098">
    <property type="entry name" value="Ribonuclease H-like"/>
    <property type="match status" value="1"/>
</dbReference>
<feature type="domain" description="RNase H type-1" evidence="1">
    <location>
        <begin position="221"/>
        <end position="343"/>
    </location>
</feature>
<dbReference type="CDD" id="cd06222">
    <property type="entry name" value="RNase_H_like"/>
    <property type="match status" value="1"/>
</dbReference>
<dbReference type="InterPro" id="IPR044730">
    <property type="entry name" value="RNase_H-like_dom_plant"/>
</dbReference>
<dbReference type="InterPro" id="IPR012337">
    <property type="entry name" value="RNaseH-like_sf"/>
</dbReference>